<evidence type="ECO:0000256" key="1">
    <source>
        <dbReference type="SAM" id="MobiDB-lite"/>
    </source>
</evidence>
<sequence>MQNGHVQIVGTRRLALQQARIRCMSQARTDRLHSVGRQRPITAQESRVSFVAPRHSFGPQSEEQCES</sequence>
<dbReference type="AlphaFoldDB" id="A0A2H5MYJ6"/>
<feature type="compositionally biased region" description="Polar residues" evidence="1">
    <location>
        <begin position="58"/>
        <end position="67"/>
    </location>
</feature>
<protein>
    <submittedName>
        <fullName evidence="2">Uncharacterized protein</fullName>
    </submittedName>
</protein>
<keyword evidence="3" id="KW-1185">Reference proteome</keyword>
<comment type="caution">
    <text evidence="2">The sequence shown here is derived from an EMBL/GenBank/DDBJ whole genome shotgun (WGS) entry which is preliminary data.</text>
</comment>
<reference evidence="2 3" key="1">
    <citation type="journal article" date="2017" name="Front. Genet.">
        <title>Draft sequencing of the heterozygous diploid genome of Satsuma (Citrus unshiu Marc.) using a hybrid assembly approach.</title>
        <authorList>
            <person name="Shimizu T."/>
            <person name="Tanizawa Y."/>
            <person name="Mochizuki T."/>
            <person name="Nagasaki H."/>
            <person name="Yoshioka T."/>
            <person name="Toyoda A."/>
            <person name="Fujiyama A."/>
            <person name="Kaminuma E."/>
            <person name="Nakamura Y."/>
        </authorList>
    </citation>
    <scope>NUCLEOTIDE SEQUENCE [LARGE SCALE GENOMIC DNA]</scope>
    <source>
        <strain evidence="3">cv. Miyagawa wase</strain>
    </source>
</reference>
<feature type="region of interest" description="Disordered" evidence="1">
    <location>
        <begin position="31"/>
        <end position="67"/>
    </location>
</feature>
<evidence type="ECO:0000313" key="3">
    <source>
        <dbReference type="Proteomes" id="UP000236630"/>
    </source>
</evidence>
<proteinExistence type="predicted"/>
<accession>A0A2H5MYJ6</accession>
<organism evidence="2 3">
    <name type="scientific">Citrus unshiu</name>
    <name type="common">Satsuma mandarin</name>
    <name type="synonym">Citrus nobilis var. unshiu</name>
    <dbReference type="NCBI Taxonomy" id="55188"/>
    <lineage>
        <taxon>Eukaryota</taxon>
        <taxon>Viridiplantae</taxon>
        <taxon>Streptophyta</taxon>
        <taxon>Embryophyta</taxon>
        <taxon>Tracheophyta</taxon>
        <taxon>Spermatophyta</taxon>
        <taxon>Magnoliopsida</taxon>
        <taxon>eudicotyledons</taxon>
        <taxon>Gunneridae</taxon>
        <taxon>Pentapetalae</taxon>
        <taxon>rosids</taxon>
        <taxon>malvids</taxon>
        <taxon>Sapindales</taxon>
        <taxon>Rutaceae</taxon>
        <taxon>Aurantioideae</taxon>
        <taxon>Citrus</taxon>
    </lineage>
</organism>
<dbReference type="EMBL" id="BDQV01005554">
    <property type="protein sequence ID" value="GAY32882.1"/>
    <property type="molecule type" value="Genomic_DNA"/>
</dbReference>
<dbReference type="Proteomes" id="UP000236630">
    <property type="component" value="Unassembled WGS sequence"/>
</dbReference>
<name>A0A2H5MYJ6_CITUN</name>
<evidence type="ECO:0000313" key="2">
    <source>
        <dbReference type="EMBL" id="GAY32882.1"/>
    </source>
</evidence>
<gene>
    <name evidence="2" type="ORF">CUMW_285500</name>
</gene>